<organism evidence="2 3">
    <name type="scientific">Abeliophyllum distichum</name>
    <dbReference type="NCBI Taxonomy" id="126358"/>
    <lineage>
        <taxon>Eukaryota</taxon>
        <taxon>Viridiplantae</taxon>
        <taxon>Streptophyta</taxon>
        <taxon>Embryophyta</taxon>
        <taxon>Tracheophyta</taxon>
        <taxon>Spermatophyta</taxon>
        <taxon>Magnoliopsida</taxon>
        <taxon>eudicotyledons</taxon>
        <taxon>Gunneridae</taxon>
        <taxon>Pentapetalae</taxon>
        <taxon>asterids</taxon>
        <taxon>lamiids</taxon>
        <taxon>Lamiales</taxon>
        <taxon>Oleaceae</taxon>
        <taxon>Forsythieae</taxon>
        <taxon>Abeliophyllum</taxon>
    </lineage>
</organism>
<sequence>MQVPRYRNSNCGWKSRFFFVQPSKRQFPFSTKWRHSQVRLFNSPSEVTPLVESQVKILECLDPPASRLSDVLTEENMLSVGLFKPTGMKFNLVCMLGSVPLATDDEGHSSPRQAKRRKTATKVKRVAGDKNALVSAGKAMEDDHIDLTRGIDPMHADDDHTAGNSPVPDLHFPPAHAR</sequence>
<dbReference type="EMBL" id="JBFOLK010000014">
    <property type="protein sequence ID" value="KAL2461673.1"/>
    <property type="molecule type" value="Genomic_DNA"/>
</dbReference>
<gene>
    <name evidence="2" type="ORF">Adt_45093</name>
</gene>
<evidence type="ECO:0000313" key="2">
    <source>
        <dbReference type="EMBL" id="KAL2461673.1"/>
    </source>
</evidence>
<evidence type="ECO:0000256" key="1">
    <source>
        <dbReference type="SAM" id="MobiDB-lite"/>
    </source>
</evidence>
<feature type="compositionally biased region" description="Basic and acidic residues" evidence="1">
    <location>
        <begin position="142"/>
        <end position="161"/>
    </location>
</feature>
<reference evidence="3" key="1">
    <citation type="submission" date="2024-07" db="EMBL/GenBank/DDBJ databases">
        <title>Two chromosome-level genome assemblies of Korean endemic species Abeliophyllum distichum and Forsythia ovata (Oleaceae).</title>
        <authorList>
            <person name="Jang H."/>
        </authorList>
    </citation>
    <scope>NUCLEOTIDE SEQUENCE [LARGE SCALE GENOMIC DNA]</scope>
</reference>
<comment type="caution">
    <text evidence="2">The sequence shown here is derived from an EMBL/GenBank/DDBJ whole genome shotgun (WGS) entry which is preliminary data.</text>
</comment>
<protein>
    <submittedName>
        <fullName evidence="2">Uncharacterized protein</fullName>
    </submittedName>
</protein>
<feature type="compositionally biased region" description="Basic residues" evidence="1">
    <location>
        <begin position="113"/>
        <end position="125"/>
    </location>
</feature>
<feature type="region of interest" description="Disordered" evidence="1">
    <location>
        <begin position="103"/>
        <end position="126"/>
    </location>
</feature>
<proteinExistence type="predicted"/>
<dbReference type="Proteomes" id="UP001604336">
    <property type="component" value="Unassembled WGS sequence"/>
</dbReference>
<feature type="region of interest" description="Disordered" evidence="1">
    <location>
        <begin position="142"/>
        <end position="178"/>
    </location>
</feature>
<keyword evidence="3" id="KW-1185">Reference proteome</keyword>
<name>A0ABD1PCQ2_9LAMI</name>
<evidence type="ECO:0000313" key="3">
    <source>
        <dbReference type="Proteomes" id="UP001604336"/>
    </source>
</evidence>
<dbReference type="AlphaFoldDB" id="A0ABD1PCQ2"/>
<accession>A0ABD1PCQ2</accession>